<keyword evidence="5" id="KW-0539">Nucleus</keyword>
<dbReference type="EMBL" id="QGMI01001781">
    <property type="protein sequence ID" value="TVY32271.1"/>
    <property type="molecule type" value="Genomic_DNA"/>
</dbReference>
<evidence type="ECO:0000313" key="9">
    <source>
        <dbReference type="Proteomes" id="UP000443090"/>
    </source>
</evidence>
<evidence type="ECO:0000256" key="4">
    <source>
        <dbReference type="ARBA" id="ARBA00023125"/>
    </source>
</evidence>
<evidence type="ECO:0000313" key="8">
    <source>
        <dbReference type="EMBL" id="TVY32271.1"/>
    </source>
</evidence>
<evidence type="ECO:0000256" key="1">
    <source>
        <dbReference type="ARBA" id="ARBA00004123"/>
    </source>
</evidence>
<dbReference type="Proteomes" id="UP000443090">
    <property type="component" value="Unassembled WGS sequence"/>
</dbReference>
<evidence type="ECO:0000256" key="5">
    <source>
        <dbReference type="ARBA" id="ARBA00023242"/>
    </source>
</evidence>
<evidence type="ECO:0000259" key="7">
    <source>
        <dbReference type="Pfam" id="PF05460"/>
    </source>
</evidence>
<dbReference type="GO" id="GO:0006260">
    <property type="term" value="P:DNA replication"/>
    <property type="evidence" value="ECO:0007669"/>
    <property type="project" value="UniProtKB-KW"/>
</dbReference>
<proteinExistence type="inferred from homology"/>
<dbReference type="OrthoDB" id="5367324at2759"/>
<keyword evidence="4" id="KW-0238">DNA-binding</keyword>
<accession>A0A8H8U5F6</accession>
<keyword evidence="9" id="KW-1185">Reference proteome</keyword>
<organism evidence="8 9">
    <name type="scientific">Lachnellula occidentalis</name>
    <dbReference type="NCBI Taxonomy" id="215460"/>
    <lineage>
        <taxon>Eukaryota</taxon>
        <taxon>Fungi</taxon>
        <taxon>Dikarya</taxon>
        <taxon>Ascomycota</taxon>
        <taxon>Pezizomycotina</taxon>
        <taxon>Leotiomycetes</taxon>
        <taxon>Helotiales</taxon>
        <taxon>Lachnaceae</taxon>
        <taxon>Lachnellula</taxon>
    </lineage>
</organism>
<dbReference type="InterPro" id="IPR008721">
    <property type="entry name" value="ORC6_cyclin_first"/>
</dbReference>
<evidence type="ECO:0000256" key="3">
    <source>
        <dbReference type="ARBA" id="ARBA00022705"/>
    </source>
</evidence>
<sequence length="359" mass="40143">MSKPIEQTLSNLIPRHPGALPPELIELASSLLAQSRTKASTLNREEEIGRTYVVANIACERLKTTLNLPPIEPRPPVPPRVYSKLYAYFSRVLVSSTRRRGPAARNTPSRPLPQKQTPLKETSLASFRVKNRTPKKGLKYAGNRERDERVPKWVAPVVRKMCREMENPAAIPHVLAGVESILTQPCPSGEQKMEGRVPALVAASWFFVTQELAGKETSGKEFASRCKKILGLFMEARDDVVVAAKVGDDEEGWRDWEAVVAGDVKGWVREITDNGWLQLDWFTNIASGEAGAAYAEEDEEDETIKRVGKREGLGTMMADRYDYLSEENRAEYAEWKGAMLVKINDLIQEGIMNMDTTDG</sequence>
<feature type="region of interest" description="Disordered" evidence="6">
    <location>
        <begin position="97"/>
        <end position="120"/>
    </location>
</feature>
<feature type="compositionally biased region" description="Polar residues" evidence="6">
    <location>
        <begin position="106"/>
        <end position="120"/>
    </location>
</feature>
<feature type="domain" description="ORC6 first cyclin-like" evidence="7">
    <location>
        <begin position="9"/>
        <end position="95"/>
    </location>
</feature>
<gene>
    <name evidence="8" type="primary">orc6</name>
    <name evidence="8" type="ORF">LOCC1_G007906</name>
</gene>
<evidence type="ECO:0000256" key="6">
    <source>
        <dbReference type="SAM" id="MobiDB-lite"/>
    </source>
</evidence>
<evidence type="ECO:0000256" key="2">
    <source>
        <dbReference type="ARBA" id="ARBA00010840"/>
    </source>
</evidence>
<dbReference type="GO" id="GO:0003677">
    <property type="term" value="F:DNA binding"/>
    <property type="evidence" value="ECO:0007669"/>
    <property type="project" value="UniProtKB-KW"/>
</dbReference>
<reference evidence="8 9" key="1">
    <citation type="submission" date="2018-05" db="EMBL/GenBank/DDBJ databases">
        <title>Genome sequencing and assembly of the regulated plant pathogen Lachnellula willkommii and related sister species for the development of diagnostic species identification markers.</title>
        <authorList>
            <person name="Giroux E."/>
            <person name="Bilodeau G."/>
        </authorList>
    </citation>
    <scope>NUCLEOTIDE SEQUENCE [LARGE SCALE GENOMIC DNA]</scope>
    <source>
        <strain evidence="8 9">CBS 160.35</strain>
    </source>
</reference>
<dbReference type="AlphaFoldDB" id="A0A8H8U5F6"/>
<keyword evidence="3" id="KW-0235">DNA replication</keyword>
<dbReference type="GO" id="GO:0005664">
    <property type="term" value="C:nuclear origin of replication recognition complex"/>
    <property type="evidence" value="ECO:0007669"/>
    <property type="project" value="InterPro"/>
</dbReference>
<comment type="caution">
    <text evidence="8">The sequence shown here is derived from an EMBL/GenBank/DDBJ whole genome shotgun (WGS) entry which is preliminary data.</text>
</comment>
<protein>
    <submittedName>
        <fullName evidence="8">Origin recognition complex subunit</fullName>
    </submittedName>
</protein>
<dbReference type="Pfam" id="PF05460">
    <property type="entry name" value="ORC6"/>
    <property type="match status" value="1"/>
</dbReference>
<name>A0A8H8U5F6_9HELO</name>
<comment type="subcellular location">
    <subcellularLocation>
        <location evidence="1">Nucleus</location>
    </subcellularLocation>
</comment>
<comment type="similarity">
    <text evidence="2">Belongs to the ORC6 family.</text>
</comment>